<dbReference type="InterPro" id="IPR036873">
    <property type="entry name" value="Rhodanese-like_dom_sf"/>
</dbReference>
<protein>
    <submittedName>
        <fullName evidence="8">Sulfurtransferase</fullName>
    </submittedName>
</protein>
<evidence type="ECO:0000256" key="1">
    <source>
        <dbReference type="ARBA" id="ARBA00004651"/>
    </source>
</evidence>
<dbReference type="Pfam" id="PF00581">
    <property type="entry name" value="Rhodanese"/>
    <property type="match status" value="1"/>
</dbReference>
<name>A0A2U2BGJ3_ALCFA</name>
<evidence type="ECO:0000313" key="9">
    <source>
        <dbReference type="Proteomes" id="UP000245216"/>
    </source>
</evidence>
<comment type="subcellular location">
    <subcellularLocation>
        <location evidence="1">Cell membrane</location>
        <topology evidence="1">Multi-pass membrane protein</topology>
    </subcellularLocation>
</comment>
<sequence length="314" mass="33824">MVESILQLIEQHGLLIVFFNVLVEQAGAPIPAYPVLVVTGALHESGGYSLWGLLGFAVLGAMIADYGWYLAGRRYGGRLLALLCKISLSPDSCIRQTESIYMRWGAPSLMVAKFIPGFASIASVLAGTVGTPRRSFLLYDIIGAAVWAGSAVFLGSLFSSAVDELLNVLISLGVVGGILLALALAVFIARKWWQRHRFMKSLCMERVSVQELHQMLSSDTPPTIVDVRSTLMQAQGRIPGAISLALGEATLNLITDGEIIVYCDCPNEVSAALVSKRLLQSGYSRVRPLEGGLEAWRAAGFDVQRDPDQAEAAL</sequence>
<evidence type="ECO:0000256" key="3">
    <source>
        <dbReference type="ARBA" id="ARBA00022692"/>
    </source>
</evidence>
<dbReference type="RefSeq" id="WP_109089472.1">
    <property type="nucleotide sequence ID" value="NZ_CP048039.1"/>
</dbReference>
<keyword evidence="8" id="KW-0808">Transferase</keyword>
<feature type="transmembrane region" description="Helical" evidence="6">
    <location>
        <begin position="136"/>
        <end position="159"/>
    </location>
</feature>
<keyword evidence="4 6" id="KW-1133">Transmembrane helix</keyword>
<dbReference type="STRING" id="511.UZ73_15900"/>
<dbReference type="PANTHER" id="PTHR42709:SF6">
    <property type="entry name" value="UNDECAPRENYL PHOSPHATE TRANSPORTER A"/>
    <property type="match status" value="1"/>
</dbReference>
<dbReference type="Gene3D" id="3.40.250.10">
    <property type="entry name" value="Rhodanese-like domain"/>
    <property type="match status" value="1"/>
</dbReference>
<evidence type="ECO:0000256" key="4">
    <source>
        <dbReference type="ARBA" id="ARBA00022989"/>
    </source>
</evidence>
<gene>
    <name evidence="8" type="ORF">DF183_14840</name>
</gene>
<comment type="caution">
    <text evidence="8">The sequence shown here is derived from an EMBL/GenBank/DDBJ whole genome shotgun (WGS) entry which is preliminary data.</text>
</comment>
<evidence type="ECO:0000256" key="5">
    <source>
        <dbReference type="ARBA" id="ARBA00023136"/>
    </source>
</evidence>
<evidence type="ECO:0000256" key="2">
    <source>
        <dbReference type="ARBA" id="ARBA00022475"/>
    </source>
</evidence>
<proteinExistence type="predicted"/>
<dbReference type="GO" id="GO:0005886">
    <property type="term" value="C:plasma membrane"/>
    <property type="evidence" value="ECO:0007669"/>
    <property type="project" value="UniProtKB-SubCell"/>
</dbReference>
<keyword evidence="5 6" id="KW-0472">Membrane</keyword>
<evidence type="ECO:0000313" key="8">
    <source>
        <dbReference type="EMBL" id="PWE13106.1"/>
    </source>
</evidence>
<dbReference type="InterPro" id="IPR001763">
    <property type="entry name" value="Rhodanese-like_dom"/>
</dbReference>
<dbReference type="InterPro" id="IPR032816">
    <property type="entry name" value="VTT_dom"/>
</dbReference>
<keyword evidence="2" id="KW-1003">Cell membrane</keyword>
<reference evidence="8 9" key="1">
    <citation type="submission" date="2018-05" db="EMBL/GenBank/DDBJ databases">
        <title>Genome Sequence of an Efficient Indole-Degrading Bacterium, Alcaligenes sp.YBY.</title>
        <authorList>
            <person name="Yang B."/>
        </authorList>
    </citation>
    <scope>NUCLEOTIDE SEQUENCE [LARGE SCALE GENOMIC DNA]</scope>
    <source>
        <strain evidence="8 9">YBY</strain>
    </source>
</reference>
<dbReference type="SMART" id="SM00450">
    <property type="entry name" value="RHOD"/>
    <property type="match status" value="1"/>
</dbReference>
<evidence type="ECO:0000259" key="7">
    <source>
        <dbReference type="PROSITE" id="PS50206"/>
    </source>
</evidence>
<organism evidence="8 9">
    <name type="scientific">Alcaligenes faecalis</name>
    <dbReference type="NCBI Taxonomy" id="511"/>
    <lineage>
        <taxon>Bacteria</taxon>
        <taxon>Pseudomonadati</taxon>
        <taxon>Pseudomonadota</taxon>
        <taxon>Betaproteobacteria</taxon>
        <taxon>Burkholderiales</taxon>
        <taxon>Alcaligenaceae</taxon>
        <taxon>Alcaligenes</taxon>
    </lineage>
</organism>
<feature type="transmembrane region" description="Helical" evidence="6">
    <location>
        <begin position="12"/>
        <end position="36"/>
    </location>
</feature>
<dbReference type="Pfam" id="PF09335">
    <property type="entry name" value="VTT_dom"/>
    <property type="match status" value="1"/>
</dbReference>
<feature type="transmembrane region" description="Helical" evidence="6">
    <location>
        <begin position="48"/>
        <end position="71"/>
    </location>
</feature>
<keyword evidence="3 6" id="KW-0812">Transmembrane</keyword>
<dbReference type="PANTHER" id="PTHR42709">
    <property type="entry name" value="ALKALINE PHOSPHATASE LIKE PROTEIN"/>
    <property type="match status" value="1"/>
</dbReference>
<reference evidence="8 9" key="2">
    <citation type="submission" date="2018-05" db="EMBL/GenBank/DDBJ databases">
        <authorList>
            <person name="Lanie J.A."/>
            <person name="Ng W.-L."/>
            <person name="Kazmierczak K.M."/>
            <person name="Andrzejewski T.M."/>
            <person name="Davidsen T.M."/>
            <person name="Wayne K.J."/>
            <person name="Tettelin H."/>
            <person name="Glass J.I."/>
            <person name="Rusch D."/>
            <person name="Podicherti R."/>
            <person name="Tsui H.-C.T."/>
            <person name="Winkler M.E."/>
        </authorList>
    </citation>
    <scope>NUCLEOTIDE SEQUENCE [LARGE SCALE GENOMIC DNA]</scope>
    <source>
        <strain evidence="8 9">YBY</strain>
    </source>
</reference>
<dbReference type="GO" id="GO:0016740">
    <property type="term" value="F:transferase activity"/>
    <property type="evidence" value="ECO:0007669"/>
    <property type="project" value="UniProtKB-KW"/>
</dbReference>
<dbReference type="SUPFAM" id="SSF52821">
    <property type="entry name" value="Rhodanese/Cell cycle control phosphatase"/>
    <property type="match status" value="1"/>
</dbReference>
<dbReference type="InterPro" id="IPR051311">
    <property type="entry name" value="DedA_domain"/>
</dbReference>
<dbReference type="PROSITE" id="PS50206">
    <property type="entry name" value="RHODANESE_3"/>
    <property type="match status" value="1"/>
</dbReference>
<accession>A0A2U2BGJ3</accession>
<dbReference type="EMBL" id="QEXO01000004">
    <property type="protein sequence ID" value="PWE13106.1"/>
    <property type="molecule type" value="Genomic_DNA"/>
</dbReference>
<feature type="transmembrane region" description="Helical" evidence="6">
    <location>
        <begin position="165"/>
        <end position="189"/>
    </location>
</feature>
<dbReference type="Proteomes" id="UP000245216">
    <property type="component" value="Unassembled WGS sequence"/>
</dbReference>
<dbReference type="AlphaFoldDB" id="A0A2U2BGJ3"/>
<feature type="domain" description="Rhodanese" evidence="7">
    <location>
        <begin position="218"/>
        <end position="305"/>
    </location>
</feature>
<evidence type="ECO:0000256" key="6">
    <source>
        <dbReference type="SAM" id="Phobius"/>
    </source>
</evidence>